<dbReference type="eggNOG" id="COG0687">
    <property type="taxonomic scope" value="Bacteria"/>
</dbReference>
<dbReference type="InParanoid" id="E8MZP2"/>
<dbReference type="GO" id="GO:0015846">
    <property type="term" value="P:polyamine transport"/>
    <property type="evidence" value="ECO:0007669"/>
    <property type="project" value="InterPro"/>
</dbReference>
<evidence type="ECO:0000256" key="4">
    <source>
        <dbReference type="ARBA" id="ARBA00022764"/>
    </source>
</evidence>
<dbReference type="GO" id="GO:0019808">
    <property type="term" value="F:polyamine binding"/>
    <property type="evidence" value="ECO:0007669"/>
    <property type="project" value="InterPro"/>
</dbReference>
<dbReference type="KEGG" id="atm:ANT_25640"/>
<evidence type="ECO:0000313" key="6">
    <source>
        <dbReference type="Proteomes" id="UP000008922"/>
    </source>
</evidence>
<gene>
    <name evidence="5" type="ordered locus">ANT_25640</name>
</gene>
<dbReference type="InterPro" id="IPR006059">
    <property type="entry name" value="SBP"/>
</dbReference>
<evidence type="ECO:0000313" key="5">
    <source>
        <dbReference type="EMBL" id="BAJ64590.1"/>
    </source>
</evidence>
<evidence type="ECO:0008006" key="7">
    <source>
        <dbReference type="Google" id="ProtNLM"/>
    </source>
</evidence>
<dbReference type="PANTHER" id="PTHR30222">
    <property type="entry name" value="SPERMIDINE/PUTRESCINE-BINDING PERIPLASMIC PROTEIN"/>
    <property type="match status" value="1"/>
</dbReference>
<evidence type="ECO:0000256" key="1">
    <source>
        <dbReference type="ARBA" id="ARBA00004418"/>
    </source>
</evidence>
<dbReference type="Gene3D" id="3.40.190.10">
    <property type="entry name" value="Periplasmic binding protein-like II"/>
    <property type="match status" value="2"/>
</dbReference>
<keyword evidence="4" id="KW-0574">Periplasm</keyword>
<dbReference type="AlphaFoldDB" id="E8MZP2"/>
<sequence length="309" mass="35418">MLQKFEQEHGVKVHYRTYDSLEEAVSVIRAGERVDVANLDVRYIPALKEAGLLLPLRQDRLPNYKNISADFRFLVFDPENHYSIPYNWGITGLLVRIDLLPRPVSRWSDLWDITLTPQVALYRGEKRELAGIALKSLGYSVNTENPVELEQAFQRLAELKQRAVFIEDLGLTSPLELVLEGETPLAMAFAYDWVEAEQQTGEVTMVLPEEGALLWYESFVIPRSCADQDAAELFLNYLMRPEIAAEIADFNHYATPNVAAWELIAPQVRQNPLIFPDNTILERSEMILPLSPQGESFHDELWQRYIDTP</sequence>
<reference evidence="5 6" key="1">
    <citation type="submission" date="2010-12" db="EMBL/GenBank/DDBJ databases">
        <title>Whole genome sequence of Anaerolinea thermophila UNI-1.</title>
        <authorList>
            <person name="Narita-Yamada S."/>
            <person name="Kishi E."/>
            <person name="Watanabe Y."/>
            <person name="Takasaki K."/>
            <person name="Ankai A."/>
            <person name="Oguchi A."/>
            <person name="Fukui S."/>
            <person name="Takahashi M."/>
            <person name="Yashiro I."/>
            <person name="Hosoyama A."/>
            <person name="Sekiguchi Y."/>
            <person name="Hanada S."/>
            <person name="Fujita N."/>
        </authorList>
    </citation>
    <scope>NUCLEOTIDE SEQUENCE [LARGE SCALE GENOMIC DNA]</scope>
    <source>
        <strain evidence="6">DSM 14523 / JCM 11388 / NBRC 100420 / UNI-1</strain>
    </source>
</reference>
<keyword evidence="3" id="KW-0732">Signal</keyword>
<comment type="subcellular location">
    <subcellularLocation>
        <location evidence="1">Periplasm</location>
    </subcellularLocation>
</comment>
<dbReference type="SUPFAM" id="SSF53850">
    <property type="entry name" value="Periplasmic binding protein-like II"/>
    <property type="match status" value="1"/>
</dbReference>
<dbReference type="PANTHER" id="PTHR30222:SF17">
    <property type="entry name" value="SPERMIDINE_PUTRESCINE-BINDING PERIPLASMIC PROTEIN"/>
    <property type="match status" value="1"/>
</dbReference>
<dbReference type="GO" id="GO:0042597">
    <property type="term" value="C:periplasmic space"/>
    <property type="evidence" value="ECO:0007669"/>
    <property type="project" value="UniProtKB-SubCell"/>
</dbReference>
<dbReference type="Proteomes" id="UP000008922">
    <property type="component" value="Chromosome"/>
</dbReference>
<dbReference type="PRINTS" id="PR00909">
    <property type="entry name" value="SPERMDNBNDNG"/>
</dbReference>
<dbReference type="Pfam" id="PF13416">
    <property type="entry name" value="SBP_bac_8"/>
    <property type="match status" value="1"/>
</dbReference>
<organism evidence="5 6">
    <name type="scientific">Anaerolinea thermophila (strain DSM 14523 / JCM 11388 / NBRC 100420 / UNI-1)</name>
    <dbReference type="NCBI Taxonomy" id="926569"/>
    <lineage>
        <taxon>Bacteria</taxon>
        <taxon>Bacillati</taxon>
        <taxon>Chloroflexota</taxon>
        <taxon>Anaerolineae</taxon>
        <taxon>Anaerolineales</taxon>
        <taxon>Anaerolineaceae</taxon>
        <taxon>Anaerolinea</taxon>
    </lineage>
</organism>
<dbReference type="InterPro" id="IPR001188">
    <property type="entry name" value="Sperm_putr-bd"/>
</dbReference>
<dbReference type="RefSeq" id="WP_013560945.1">
    <property type="nucleotide sequence ID" value="NC_014960.1"/>
</dbReference>
<keyword evidence="6" id="KW-1185">Reference proteome</keyword>
<evidence type="ECO:0000256" key="2">
    <source>
        <dbReference type="ARBA" id="ARBA00022448"/>
    </source>
</evidence>
<protein>
    <recommendedName>
        <fullName evidence="7">ABC transporter substrate binding protein</fullName>
    </recommendedName>
</protein>
<name>E8MZP2_ANATU</name>
<dbReference type="CDD" id="cd13590">
    <property type="entry name" value="PBP2_PotD_PotF_like"/>
    <property type="match status" value="1"/>
</dbReference>
<accession>E8MZP2</accession>
<dbReference type="HOGENOM" id="CLU_026974_1_4_0"/>
<keyword evidence="2" id="KW-0813">Transport</keyword>
<proteinExistence type="predicted"/>
<dbReference type="EMBL" id="AP012029">
    <property type="protein sequence ID" value="BAJ64590.1"/>
    <property type="molecule type" value="Genomic_DNA"/>
</dbReference>
<evidence type="ECO:0000256" key="3">
    <source>
        <dbReference type="ARBA" id="ARBA00022729"/>
    </source>
</evidence>
<dbReference type="STRING" id="926569.ANT_25640"/>